<dbReference type="InterPro" id="IPR014330">
    <property type="entry name" value="RNA-bd_S4-rel_YaaA"/>
</dbReference>
<evidence type="ECO:0000313" key="3">
    <source>
        <dbReference type="Proteomes" id="UP000030643"/>
    </source>
</evidence>
<dbReference type="SUPFAM" id="SSF55174">
    <property type="entry name" value="Alpha-L RNA-binding motif"/>
    <property type="match status" value="1"/>
</dbReference>
<dbReference type="PROSITE" id="PS50889">
    <property type="entry name" value="S4"/>
    <property type="match status" value="1"/>
</dbReference>
<evidence type="ECO:0000256" key="1">
    <source>
        <dbReference type="PROSITE-ProRule" id="PRU00182"/>
    </source>
</evidence>
<dbReference type="Pfam" id="PF13275">
    <property type="entry name" value="S4_2"/>
    <property type="match status" value="1"/>
</dbReference>
<sequence length="77" mass="8592">MATQVSIETTYITLGQLLKEENIVATGGQSKWYLRENDVLVNQEHDDRRGRKLYPGDVVALPSGERFIINGTGVEAE</sequence>
<dbReference type="Proteomes" id="UP000030643">
    <property type="component" value="Unassembled WGS sequence"/>
</dbReference>
<proteinExistence type="predicted"/>
<accession>A0A069CSG7</accession>
<dbReference type="InterPro" id="IPR036986">
    <property type="entry name" value="S4_RNA-bd_sf"/>
</dbReference>
<dbReference type="STRING" id="1329250.WOSG25_012900"/>
<dbReference type="eggNOG" id="COG2501">
    <property type="taxonomic scope" value="Bacteria"/>
</dbReference>
<reference evidence="3" key="1">
    <citation type="journal article" date="2014" name="Genome Announc.">
        <title>Draft genome sequence of Weissella oryzae SG25T, isolated from fermented rice grains.</title>
        <authorList>
            <person name="Tanizawa Y."/>
            <person name="Fujisawa T."/>
            <person name="Mochizuki T."/>
            <person name="Kaminuma E."/>
            <person name="Suzuki Y."/>
            <person name="Nakamura Y."/>
            <person name="Tohno M."/>
        </authorList>
    </citation>
    <scope>NUCLEOTIDE SEQUENCE [LARGE SCALE GENOMIC DNA]</scope>
    <source>
        <strain evidence="3">DSM 25784 / JCM 18191 / LMG 30913 / SG25</strain>
    </source>
</reference>
<dbReference type="NCBIfam" id="TIGR02988">
    <property type="entry name" value="YaaA_near_RecF"/>
    <property type="match status" value="1"/>
</dbReference>
<organism evidence="2 3">
    <name type="scientific">Weissella oryzae (strain DSM 25784 / JCM 18191 / LMG 30913 / SG25)</name>
    <dbReference type="NCBI Taxonomy" id="1329250"/>
    <lineage>
        <taxon>Bacteria</taxon>
        <taxon>Bacillati</taxon>
        <taxon>Bacillota</taxon>
        <taxon>Bacilli</taxon>
        <taxon>Lactobacillales</taxon>
        <taxon>Lactobacillaceae</taxon>
        <taxon>Weissella</taxon>
    </lineage>
</organism>
<dbReference type="GO" id="GO:0003723">
    <property type="term" value="F:RNA binding"/>
    <property type="evidence" value="ECO:0007669"/>
    <property type="project" value="UniProtKB-KW"/>
</dbReference>
<dbReference type="OrthoDB" id="9811532at2"/>
<name>A0A069CSG7_WEIOS</name>
<protein>
    <submittedName>
        <fullName evidence="2">RNA-binding protein</fullName>
    </submittedName>
</protein>
<evidence type="ECO:0000313" key="2">
    <source>
        <dbReference type="EMBL" id="GAK30193.1"/>
    </source>
</evidence>
<dbReference type="EMBL" id="DF820484">
    <property type="protein sequence ID" value="GAK30193.1"/>
    <property type="molecule type" value="Genomic_DNA"/>
</dbReference>
<dbReference type="AlphaFoldDB" id="A0A069CSG7"/>
<gene>
    <name evidence="2" type="ORF">WOSG25_012900</name>
</gene>
<keyword evidence="3" id="KW-1185">Reference proteome</keyword>
<keyword evidence="1" id="KW-0694">RNA-binding</keyword>
<dbReference type="RefSeq" id="WP_027698324.1">
    <property type="nucleotide sequence ID" value="NZ_DF820484.1"/>
</dbReference>
<dbReference type="Gene3D" id="3.10.290.10">
    <property type="entry name" value="RNA-binding S4 domain"/>
    <property type="match status" value="1"/>
</dbReference>